<reference evidence="6 7" key="1">
    <citation type="submission" date="2012-11" db="EMBL/GenBank/DDBJ databases">
        <title>The complete genome sequence of Corynebacterium maris Coryn-1 (=DSM 45190).</title>
        <authorList>
            <person name="Schaffert L."/>
            <person name="Albersmeier A."/>
            <person name="Kalinowski J."/>
            <person name="Ruckert C."/>
        </authorList>
    </citation>
    <scope>NUCLEOTIDE SEQUENCE [LARGE SCALE GENOMIC DNA]</scope>
    <source>
        <strain evidence="7">Coryn-1</strain>
    </source>
</reference>
<name>S5T0T7_9CORY</name>
<keyword evidence="3" id="KW-0472">Membrane</keyword>
<dbReference type="Gene3D" id="3.40.630.190">
    <property type="entry name" value="LCP protein"/>
    <property type="match status" value="1"/>
</dbReference>
<evidence type="ECO:0000313" key="6">
    <source>
        <dbReference type="EMBL" id="AGS34165.1"/>
    </source>
</evidence>
<feature type="region of interest" description="Disordered" evidence="2">
    <location>
        <begin position="377"/>
        <end position="405"/>
    </location>
</feature>
<feature type="transmembrane region" description="Helical" evidence="3">
    <location>
        <begin position="34"/>
        <end position="54"/>
    </location>
</feature>
<feature type="compositionally biased region" description="Acidic residues" evidence="2">
    <location>
        <begin position="380"/>
        <end position="399"/>
    </location>
</feature>
<keyword evidence="3" id="KW-0812">Transmembrane</keyword>
<evidence type="ECO:0000313" key="7">
    <source>
        <dbReference type="Proteomes" id="UP000015388"/>
    </source>
</evidence>
<dbReference type="EMBL" id="CP003924">
    <property type="protein sequence ID" value="AGS34165.1"/>
    <property type="molecule type" value="Genomic_DNA"/>
</dbReference>
<dbReference type="HOGENOM" id="CLU_016455_4_0_11"/>
<evidence type="ECO:0000256" key="2">
    <source>
        <dbReference type="SAM" id="MobiDB-lite"/>
    </source>
</evidence>
<dbReference type="InterPro" id="IPR004474">
    <property type="entry name" value="LytR_CpsA_psr"/>
</dbReference>
<evidence type="ECO:0000256" key="3">
    <source>
        <dbReference type="SAM" id="Phobius"/>
    </source>
</evidence>
<dbReference type="AlphaFoldDB" id="S5T0T7"/>
<dbReference type="KEGG" id="cmd:B841_03410"/>
<keyword evidence="3" id="KW-1133">Transmembrane helix</keyword>
<proteinExistence type="inferred from homology"/>
<keyword evidence="7" id="KW-1185">Reference proteome</keyword>
<dbReference type="NCBIfam" id="TIGR00350">
    <property type="entry name" value="lytR_cpsA_psr"/>
    <property type="match status" value="1"/>
</dbReference>
<protein>
    <submittedName>
        <fullName evidence="6">Transcriptional regulator, LytR family protein</fullName>
    </submittedName>
</protein>
<dbReference type="eggNOG" id="COG1316">
    <property type="taxonomic scope" value="Bacteria"/>
</dbReference>
<gene>
    <name evidence="6" type="ORF">B841_03410</name>
</gene>
<accession>S5T0T7</accession>
<feature type="region of interest" description="Disordered" evidence="2">
    <location>
        <begin position="507"/>
        <end position="547"/>
    </location>
</feature>
<dbReference type="PANTHER" id="PTHR33392:SF6">
    <property type="entry name" value="POLYISOPRENYL-TEICHOIC ACID--PEPTIDOGLYCAN TEICHOIC ACID TRANSFERASE TAGU"/>
    <property type="match status" value="1"/>
</dbReference>
<feature type="domain" description="LytR/CpsA/Psr regulator C-terminal" evidence="5">
    <location>
        <begin position="412"/>
        <end position="497"/>
    </location>
</feature>
<evidence type="ECO:0000259" key="5">
    <source>
        <dbReference type="Pfam" id="PF13399"/>
    </source>
</evidence>
<dbReference type="InterPro" id="IPR050922">
    <property type="entry name" value="LytR/CpsA/Psr_CW_biosynth"/>
</dbReference>
<organism evidence="6 7">
    <name type="scientific">Corynebacterium maris DSM 45190</name>
    <dbReference type="NCBI Taxonomy" id="1224163"/>
    <lineage>
        <taxon>Bacteria</taxon>
        <taxon>Bacillati</taxon>
        <taxon>Actinomycetota</taxon>
        <taxon>Actinomycetes</taxon>
        <taxon>Mycobacteriales</taxon>
        <taxon>Corynebacteriaceae</taxon>
        <taxon>Corynebacterium</taxon>
    </lineage>
</organism>
<dbReference type="Gene3D" id="3.30.70.2390">
    <property type="match status" value="1"/>
</dbReference>
<dbReference type="Pfam" id="PF03816">
    <property type="entry name" value="LytR_cpsA_psr"/>
    <property type="match status" value="1"/>
</dbReference>
<dbReference type="STRING" id="1224163.B841_03410"/>
<dbReference type="Pfam" id="PF13399">
    <property type="entry name" value="LytR_C"/>
    <property type="match status" value="1"/>
</dbReference>
<feature type="region of interest" description="Disordered" evidence="2">
    <location>
        <begin position="1"/>
        <end position="21"/>
    </location>
</feature>
<comment type="similarity">
    <text evidence="1">Belongs to the LytR/CpsA/Psr (LCP) family.</text>
</comment>
<evidence type="ECO:0000259" key="4">
    <source>
        <dbReference type="Pfam" id="PF03816"/>
    </source>
</evidence>
<dbReference type="PANTHER" id="PTHR33392">
    <property type="entry name" value="POLYISOPRENYL-TEICHOIC ACID--PEPTIDOGLYCAN TEICHOIC ACID TRANSFERASE TAGU"/>
    <property type="match status" value="1"/>
</dbReference>
<sequence length="547" mass="57052">MTTDPSRPTRDIQAPPGPAPYQVTRQLGPNWLKAALVFVSVLVLLVSGLGYVLVGRLGNEVASASNLSLNDRDGGSEVLDGATDILLVGTDSRTDAQGNPLSDEELARLNAGVDDGEENTDTMMVVRVPEDGSRATAVSIPRDTYVNDDDFGNMKINGVFASHKMERRDELLAEAQDDSGELSESEERRIEQAATEAGRQGLLESVGDLTGVDIDHYAEVGLHGFVLLTNAIGGVEVCLNNPVDDPLSGAQFPAGRQTLDGLESLSFVRQRYGLPRGDLDRIVRQQAYMASLVHKVLSADVLTNPSKLSSMANAVERSVVIDEDWDVMSFATQLANLAGGNVIFTTIPVTSVDGVGDYGESIITVDVAEVHGFMESLSVSEEEEAPEGEDGADDADQETGEAPAGLDPALADVQVHVLNSGGVAGLAGEVGAWIDEQGVNVSETANAQPGVYYTSQVVAADPDSPAAAALAEKLGGLPVTANASLDDDVLIVVAADDYLGPSAEVAEESAAVDTSTEAPVGTPGADFGHTEEAPELDAGGDGPRCVN</sequence>
<dbReference type="RefSeq" id="WP_020934098.1">
    <property type="nucleotide sequence ID" value="NC_021915.1"/>
</dbReference>
<dbReference type="Proteomes" id="UP000015388">
    <property type="component" value="Chromosome"/>
</dbReference>
<dbReference type="OrthoDB" id="9782542at2"/>
<dbReference type="InterPro" id="IPR027381">
    <property type="entry name" value="LytR/CpsA/Psr_C"/>
</dbReference>
<dbReference type="PATRIC" id="fig|1224163.3.peg.685"/>
<evidence type="ECO:0000256" key="1">
    <source>
        <dbReference type="ARBA" id="ARBA00006068"/>
    </source>
</evidence>
<feature type="domain" description="Cell envelope-related transcriptional attenuator" evidence="4">
    <location>
        <begin position="119"/>
        <end position="297"/>
    </location>
</feature>